<keyword evidence="2" id="KW-0560">Oxidoreductase</keyword>
<evidence type="ECO:0000313" key="9">
    <source>
        <dbReference type="Proteomes" id="UP001596292"/>
    </source>
</evidence>
<feature type="compositionally biased region" description="Basic residues" evidence="4">
    <location>
        <begin position="605"/>
        <end position="620"/>
    </location>
</feature>
<accession>A0ABW2BKK2</accession>
<dbReference type="PROSITE" id="PS00080">
    <property type="entry name" value="MULTICOPPER_OXIDASE2"/>
    <property type="match status" value="1"/>
</dbReference>
<dbReference type="InterPro" id="IPR001117">
    <property type="entry name" value="Cu-oxidase_2nd"/>
</dbReference>
<dbReference type="Gene3D" id="2.60.40.420">
    <property type="entry name" value="Cupredoxins - blue copper proteins"/>
    <property type="match status" value="3"/>
</dbReference>
<evidence type="ECO:0000259" key="6">
    <source>
        <dbReference type="Pfam" id="PF07731"/>
    </source>
</evidence>
<organism evidence="8 9">
    <name type="scientific">Methylobacterium komagatae</name>
    <dbReference type="NCBI Taxonomy" id="374425"/>
    <lineage>
        <taxon>Bacteria</taxon>
        <taxon>Pseudomonadati</taxon>
        <taxon>Pseudomonadota</taxon>
        <taxon>Alphaproteobacteria</taxon>
        <taxon>Hyphomicrobiales</taxon>
        <taxon>Methylobacteriaceae</taxon>
        <taxon>Methylobacterium</taxon>
    </lineage>
</organism>
<protein>
    <submittedName>
        <fullName evidence="8">Copper resistance system multicopper oxidase</fullName>
    </submittedName>
</protein>
<dbReference type="InterPro" id="IPR033138">
    <property type="entry name" value="Cu_oxidase_CS"/>
</dbReference>
<keyword evidence="3" id="KW-0186">Copper</keyword>
<dbReference type="InterPro" id="IPR011706">
    <property type="entry name" value="Cu-oxidase_C"/>
</dbReference>
<dbReference type="PANTHER" id="PTHR11709:SF394">
    <property type="entry name" value="FI03373P-RELATED"/>
    <property type="match status" value="1"/>
</dbReference>
<dbReference type="PANTHER" id="PTHR11709">
    <property type="entry name" value="MULTI-COPPER OXIDASE"/>
    <property type="match status" value="1"/>
</dbReference>
<dbReference type="PROSITE" id="PS51318">
    <property type="entry name" value="TAT"/>
    <property type="match status" value="1"/>
</dbReference>
<dbReference type="InterPro" id="IPR006311">
    <property type="entry name" value="TAT_signal"/>
</dbReference>
<feature type="domain" description="Plastocyanin-like" evidence="6">
    <location>
        <begin position="478"/>
        <end position="597"/>
    </location>
</feature>
<name>A0ABW2BKK2_9HYPH</name>
<reference evidence="9" key="1">
    <citation type="journal article" date="2019" name="Int. J. Syst. Evol. Microbiol.">
        <title>The Global Catalogue of Microorganisms (GCM) 10K type strain sequencing project: providing services to taxonomists for standard genome sequencing and annotation.</title>
        <authorList>
            <consortium name="The Broad Institute Genomics Platform"/>
            <consortium name="The Broad Institute Genome Sequencing Center for Infectious Disease"/>
            <person name="Wu L."/>
            <person name="Ma J."/>
        </authorList>
    </citation>
    <scope>NUCLEOTIDE SEQUENCE [LARGE SCALE GENOMIC DNA]</scope>
    <source>
        <strain evidence="9">CCUG 48316</strain>
    </source>
</reference>
<evidence type="ECO:0000256" key="3">
    <source>
        <dbReference type="ARBA" id="ARBA00023008"/>
    </source>
</evidence>
<gene>
    <name evidence="8" type="ORF">ACFQE0_10115</name>
</gene>
<evidence type="ECO:0000259" key="5">
    <source>
        <dbReference type="Pfam" id="PF00394"/>
    </source>
</evidence>
<dbReference type="Pfam" id="PF00394">
    <property type="entry name" value="Cu-oxidase"/>
    <property type="match status" value="1"/>
</dbReference>
<evidence type="ECO:0000259" key="7">
    <source>
        <dbReference type="Pfam" id="PF07732"/>
    </source>
</evidence>
<evidence type="ECO:0000256" key="1">
    <source>
        <dbReference type="ARBA" id="ARBA00022723"/>
    </source>
</evidence>
<dbReference type="EMBL" id="JBHSWN010000001">
    <property type="protein sequence ID" value="MFC6789941.1"/>
    <property type="molecule type" value="Genomic_DNA"/>
</dbReference>
<dbReference type="InterPro" id="IPR045087">
    <property type="entry name" value="Cu-oxidase_fam"/>
</dbReference>
<keyword evidence="9" id="KW-1185">Reference proteome</keyword>
<dbReference type="InterPro" id="IPR034282">
    <property type="entry name" value="CuRO_2_CopA"/>
</dbReference>
<dbReference type="InterPro" id="IPR034279">
    <property type="entry name" value="CuRO_3_CopA"/>
</dbReference>
<dbReference type="InterPro" id="IPR002355">
    <property type="entry name" value="Cu_oxidase_Cu_BS"/>
</dbReference>
<dbReference type="RefSeq" id="WP_378969298.1">
    <property type="nucleotide sequence ID" value="NZ_JBHSWN010000001.1"/>
</dbReference>
<dbReference type="SUPFAM" id="SSF49503">
    <property type="entry name" value="Cupredoxins"/>
    <property type="match status" value="3"/>
</dbReference>
<dbReference type="CDD" id="cd13874">
    <property type="entry name" value="CuRO_2_CopA"/>
    <property type="match status" value="1"/>
</dbReference>
<sequence length="711" mass="79475">MVAPLLWDGPAQTRRRFISGLGACAAAGLAARSRSAFALASPGEATVPRAASYDLTLARGTVNKTGATTWANTINGGVPGPVLRWREGDVVTINVRNELPEMTGMHWHGIILPNDMDGVPGLEFPGIQPGESFTYRFPVLQSGTYWYHSHMGYQEQKGVYGALIIEPRGRDLVQADRDYVVLLSDWTDEDPGRIQNKLKYQADYYNFGKRTVGTFFADAERSGLADTIKERWHESESRMDPSGLEAPSGETYTYLMNGQPPGANWTALFRPGERVRLRIINASAATYYDLRIPGLTMSVVNVHGNDVVPVSVDQFRIGVAETYDVIVRPREARAYTIFAQDLGRSGYARGTLAPRPGMEAEIPPFDPRPLRTMTDMGMQGMMGRDQIGASHPDGSRIGGILGEHAREIVPDERRLAGHQPMAKPPPGVELDETGVEVQMKPKMLSDRTRIPGDGLNQLNRRVLTYSDLRSINPGVDDRQPTREIVLRLSGNMQRMIWGFDGKKFTEVGPIDVTVGERFRLVMINETMMSHPIHLHGMWMELENGHGRHRPYLHTVSVAPAEKLSMLVTPVATGQWPLHCHILYHFEAGMFRTLRVLPRGRDARARHPRARRPAHRPRALRRPGAERDRAAQRRHAPRAGYAAGRRALRQPDPRRPGVRPCLPQPVRGSLRGRELLPLRRTGMDRGRLQQAVAEIGGSLQRRQSWTFLGRRP</sequence>
<dbReference type="Pfam" id="PF07732">
    <property type="entry name" value="Cu-oxidase_3"/>
    <property type="match status" value="1"/>
</dbReference>
<dbReference type="InterPro" id="IPR011707">
    <property type="entry name" value="Cu-oxidase-like_N"/>
</dbReference>
<dbReference type="InterPro" id="IPR008972">
    <property type="entry name" value="Cupredoxin"/>
</dbReference>
<feature type="region of interest" description="Disordered" evidence="4">
    <location>
        <begin position="601"/>
        <end position="665"/>
    </location>
</feature>
<evidence type="ECO:0000256" key="2">
    <source>
        <dbReference type="ARBA" id="ARBA00023002"/>
    </source>
</evidence>
<dbReference type="Pfam" id="PF07731">
    <property type="entry name" value="Cu-oxidase_2"/>
    <property type="match status" value="1"/>
</dbReference>
<feature type="domain" description="Plastocyanin-like" evidence="5">
    <location>
        <begin position="178"/>
        <end position="344"/>
    </location>
</feature>
<evidence type="ECO:0000313" key="8">
    <source>
        <dbReference type="EMBL" id="MFC6789941.1"/>
    </source>
</evidence>
<dbReference type="PROSITE" id="PS00079">
    <property type="entry name" value="MULTICOPPER_OXIDASE1"/>
    <property type="match status" value="1"/>
</dbReference>
<dbReference type="Proteomes" id="UP001596292">
    <property type="component" value="Unassembled WGS sequence"/>
</dbReference>
<proteinExistence type="predicted"/>
<dbReference type="CDD" id="cd13896">
    <property type="entry name" value="CuRO_3_CopA"/>
    <property type="match status" value="1"/>
</dbReference>
<feature type="domain" description="Plastocyanin-like" evidence="7">
    <location>
        <begin position="59"/>
        <end position="168"/>
    </location>
</feature>
<keyword evidence="1" id="KW-0479">Metal-binding</keyword>
<comment type="caution">
    <text evidence="8">The sequence shown here is derived from an EMBL/GenBank/DDBJ whole genome shotgun (WGS) entry which is preliminary data.</text>
</comment>
<evidence type="ECO:0000256" key="4">
    <source>
        <dbReference type="SAM" id="MobiDB-lite"/>
    </source>
</evidence>
<dbReference type="NCBIfam" id="TIGR01480">
    <property type="entry name" value="copper_res_A"/>
    <property type="match status" value="1"/>
</dbReference>
<dbReference type="InterPro" id="IPR006376">
    <property type="entry name" value="Cu-R_CopA"/>
</dbReference>